<evidence type="ECO:0000313" key="3">
    <source>
        <dbReference type="Proteomes" id="UP001341840"/>
    </source>
</evidence>
<gene>
    <name evidence="2" type="ORF">PIB30_017459</name>
</gene>
<sequence length="190" mass="20438">MPPEQLLGESYHYSAKSLACLQVGVETALAAKVKAEKEFSAALDQLSEKTGEYQFALDRIAQLEEDNGVLKTQEKKRSATAEKQVGSLAASLKTFQLDLGTEVTEMCQETLDICLDQVSHLFPGVDFSSITLKSQWDSKGRRVYVPQESDVAEESPQADGVPPEQQPEATTQISQLAVGDAAGVSGGCPT</sequence>
<evidence type="ECO:0000313" key="2">
    <source>
        <dbReference type="EMBL" id="MED6205426.1"/>
    </source>
</evidence>
<accession>A0ABU6Y686</accession>
<name>A0ABU6Y686_9FABA</name>
<protein>
    <submittedName>
        <fullName evidence="2">Uncharacterized protein</fullName>
    </submittedName>
</protein>
<proteinExistence type="predicted"/>
<evidence type="ECO:0000256" key="1">
    <source>
        <dbReference type="SAM" id="MobiDB-lite"/>
    </source>
</evidence>
<feature type="region of interest" description="Disordered" evidence="1">
    <location>
        <begin position="148"/>
        <end position="172"/>
    </location>
</feature>
<comment type="caution">
    <text evidence="2">The sequence shown here is derived from an EMBL/GenBank/DDBJ whole genome shotgun (WGS) entry which is preliminary data.</text>
</comment>
<organism evidence="2 3">
    <name type="scientific">Stylosanthes scabra</name>
    <dbReference type="NCBI Taxonomy" id="79078"/>
    <lineage>
        <taxon>Eukaryota</taxon>
        <taxon>Viridiplantae</taxon>
        <taxon>Streptophyta</taxon>
        <taxon>Embryophyta</taxon>
        <taxon>Tracheophyta</taxon>
        <taxon>Spermatophyta</taxon>
        <taxon>Magnoliopsida</taxon>
        <taxon>eudicotyledons</taxon>
        <taxon>Gunneridae</taxon>
        <taxon>Pentapetalae</taxon>
        <taxon>rosids</taxon>
        <taxon>fabids</taxon>
        <taxon>Fabales</taxon>
        <taxon>Fabaceae</taxon>
        <taxon>Papilionoideae</taxon>
        <taxon>50 kb inversion clade</taxon>
        <taxon>dalbergioids sensu lato</taxon>
        <taxon>Dalbergieae</taxon>
        <taxon>Pterocarpus clade</taxon>
        <taxon>Stylosanthes</taxon>
    </lineage>
</organism>
<dbReference type="Proteomes" id="UP001341840">
    <property type="component" value="Unassembled WGS sequence"/>
</dbReference>
<dbReference type="EMBL" id="JASCZI010241706">
    <property type="protein sequence ID" value="MED6205426.1"/>
    <property type="molecule type" value="Genomic_DNA"/>
</dbReference>
<keyword evidence="3" id="KW-1185">Reference proteome</keyword>
<reference evidence="2 3" key="1">
    <citation type="journal article" date="2023" name="Plants (Basel)">
        <title>Bridging the Gap: Combining Genomics and Transcriptomics Approaches to Understand Stylosanthes scabra, an Orphan Legume from the Brazilian Caatinga.</title>
        <authorList>
            <person name="Ferreira-Neto J.R.C."/>
            <person name="da Silva M.D."/>
            <person name="Binneck E."/>
            <person name="de Melo N.F."/>
            <person name="da Silva R.H."/>
            <person name="de Melo A.L.T.M."/>
            <person name="Pandolfi V."/>
            <person name="Bustamante F.O."/>
            <person name="Brasileiro-Vidal A.C."/>
            <person name="Benko-Iseppon A.M."/>
        </authorList>
    </citation>
    <scope>NUCLEOTIDE SEQUENCE [LARGE SCALE GENOMIC DNA]</scope>
    <source>
        <tissue evidence="2">Leaves</tissue>
    </source>
</reference>